<evidence type="ECO:0000313" key="3">
    <source>
        <dbReference type="EMBL" id="UJG40883.1"/>
    </source>
</evidence>
<evidence type="ECO:0000256" key="1">
    <source>
        <dbReference type="SAM" id="MobiDB-lite"/>
    </source>
</evidence>
<gene>
    <name evidence="2" type="ORF">K9W45_00135</name>
    <name evidence="3" type="ORF">K9W45_00145</name>
</gene>
<dbReference type="EMBL" id="CP084166">
    <property type="protein sequence ID" value="UJG40883.1"/>
    <property type="molecule type" value="Genomic_DNA"/>
</dbReference>
<evidence type="ECO:0000313" key="2">
    <source>
        <dbReference type="EMBL" id="UJG40881.1"/>
    </source>
</evidence>
<organism evidence="2">
    <name type="scientific">Candidatus Heimdallarchaeum aukensis</name>
    <dbReference type="NCBI Taxonomy" id="2876573"/>
    <lineage>
        <taxon>Archaea</taxon>
        <taxon>Promethearchaeati</taxon>
        <taxon>Candidatus Heimdallarchaeota</taxon>
        <taxon>Candidatus Heimdallarchaeia (ex Rinke et al. 2021) (nom. nud.)</taxon>
        <taxon>Candidatus Heimdallarchaeales</taxon>
        <taxon>Candidatus Heimdallarchaeaceae</taxon>
        <taxon>Candidatus Heimdallarchaeum</taxon>
    </lineage>
</organism>
<dbReference type="AlphaFoldDB" id="A0A9Y1BL62"/>
<accession>A0A9Y1BL62</accession>
<proteinExistence type="predicted"/>
<reference evidence="2" key="1">
    <citation type="journal article" date="2022" name="Nat. Microbiol.">
        <title>Unique mobile elements and scalable gene flow at the prokaryote-eukaryote boundary revealed by circularized Asgard archaea genomes.</title>
        <authorList>
            <person name="Wu F."/>
            <person name="Speth D.R."/>
            <person name="Philosof A."/>
            <person name="Cremiere A."/>
            <person name="Narayanan A."/>
            <person name="Barco R.A."/>
            <person name="Connon S.A."/>
            <person name="Amend J.P."/>
            <person name="Antoshechkin I.A."/>
            <person name="Orphan V.J."/>
        </authorList>
    </citation>
    <scope>NUCLEOTIDE SEQUENCE</scope>
    <source>
        <strain evidence="2">PM71</strain>
    </source>
</reference>
<dbReference type="Proteomes" id="UP001201020">
    <property type="component" value="Chromosome"/>
</dbReference>
<sequence>MNSTKPYNAMKGLRQTSYTNRGNHKEEKKVFLSFFTPRETKKKEGKLTLTQEERIS</sequence>
<dbReference type="EMBL" id="CP084166">
    <property type="protein sequence ID" value="UJG40881.1"/>
    <property type="molecule type" value="Genomic_DNA"/>
</dbReference>
<protein>
    <submittedName>
        <fullName evidence="2">Uncharacterized protein</fullName>
    </submittedName>
</protein>
<feature type="region of interest" description="Disordered" evidence="1">
    <location>
        <begin position="1"/>
        <end position="24"/>
    </location>
</feature>
<name>A0A9Y1BL62_9ARCH</name>